<comment type="similarity">
    <text evidence="6">Belongs to the peptidase M3 family.</text>
</comment>
<evidence type="ECO:0000256" key="6">
    <source>
        <dbReference type="RuleBase" id="RU003435"/>
    </source>
</evidence>
<feature type="domain" description="Oligopeptidase F N-terminal" evidence="8">
    <location>
        <begin position="121"/>
        <end position="182"/>
    </location>
</feature>
<dbReference type="InterPro" id="IPR011977">
    <property type="entry name" value="Pept_M3B_clade3"/>
</dbReference>
<evidence type="ECO:0000313" key="10">
    <source>
        <dbReference type="Proteomes" id="UP000295689"/>
    </source>
</evidence>
<comment type="cofactor">
    <cofactor evidence="6">
        <name>Zn(2+)</name>
        <dbReference type="ChEBI" id="CHEBI:29105"/>
    </cofactor>
    <text evidence="6">Binds 1 zinc ion.</text>
</comment>
<keyword evidence="1 6" id="KW-0645">Protease</keyword>
<dbReference type="InterPro" id="IPR001567">
    <property type="entry name" value="Pept_M3A_M3B_dom"/>
</dbReference>
<dbReference type="Pfam" id="PF08439">
    <property type="entry name" value="Peptidase_M3_N"/>
    <property type="match status" value="1"/>
</dbReference>
<protein>
    <submittedName>
        <fullName evidence="9">PepF/M3 family oligoendopeptidase</fullName>
    </submittedName>
</protein>
<dbReference type="RefSeq" id="WP_132007561.1">
    <property type="nucleotide sequence ID" value="NZ_JABUHM010000005.1"/>
</dbReference>
<keyword evidence="3 6" id="KW-0378">Hydrolase</keyword>
<dbReference type="GO" id="GO:0004181">
    <property type="term" value="F:metallocarboxypeptidase activity"/>
    <property type="evidence" value="ECO:0007669"/>
    <property type="project" value="InterPro"/>
</dbReference>
<gene>
    <name evidence="9" type="ORF">EV146_107336</name>
</gene>
<feature type="domain" description="Peptidase M3A/M3B catalytic" evidence="7">
    <location>
        <begin position="206"/>
        <end position="582"/>
    </location>
</feature>
<dbReference type="Gene3D" id="1.10.1370.20">
    <property type="entry name" value="Oligoendopeptidase f, C-terminal domain"/>
    <property type="match status" value="1"/>
</dbReference>
<dbReference type="SUPFAM" id="SSF55486">
    <property type="entry name" value="Metalloproteases ('zincins'), catalytic domain"/>
    <property type="match status" value="1"/>
</dbReference>
<sequence length="597" mass="68180">MAVHTYSQVWDLDIFFEGGSNSREFTAHLEKTKAKIHGFQQSVESWLPGSSLEDAATLKQLIDRFEEAAKPLRQAGAFVSCLQAQNTQDKQASELKARVTELSAQLQTVLLGFDQKLSTCTPDEWTAMMKDPFLKELKFILSERRERAADKLPAEEEALITSLSIDGYHGWGQMYDLLVGSVKIPYRENGEEKLLSVGQAANLFADSDRKTRKAVFAAWEKAWGENSDFFAKVLNHLAGFRLNIYNKRGWDDFLKEPLEMNRMKKETLDAMWSSISEQKETMIRFLNRKAKLLGLEALSWYDLDASLGQANTRMSYQQGADFIIENFSNFSEGMAGFARKAFEDRWIEAEDRQGKAPGGFHTYFPESSQSRIFMTYSGTASNVSTLAHELGHGFHTYAMRDLHLFNRSYAMNVAETASTFAETIVSDAAVKKAASREEKLGLLEDKIQRSVALLMNIQSRFLFETRFYEERKKGVVSVQRLNELMKEAQEEAYGGALKEYHPLFWASKLHFFITGVPFYNFPYTFGFLFSMGIYAKALEEGQGYEHRYMALLRDSASMTVEELAQKHLQTDLTKKDFWEQAVHLCVKDIEEFLAITE</sequence>
<dbReference type="InterPro" id="IPR013647">
    <property type="entry name" value="OligopepF_N_dom"/>
</dbReference>
<keyword evidence="10" id="KW-1185">Reference proteome</keyword>
<dbReference type="Pfam" id="PF01432">
    <property type="entry name" value="Peptidase_M3"/>
    <property type="match status" value="1"/>
</dbReference>
<keyword evidence="5 6" id="KW-0482">Metalloprotease</keyword>
<evidence type="ECO:0000259" key="8">
    <source>
        <dbReference type="Pfam" id="PF08439"/>
    </source>
</evidence>
<dbReference type="NCBIfam" id="TIGR02290">
    <property type="entry name" value="M3_fam_3"/>
    <property type="match status" value="1"/>
</dbReference>
<evidence type="ECO:0000256" key="1">
    <source>
        <dbReference type="ARBA" id="ARBA00022670"/>
    </source>
</evidence>
<dbReference type="GO" id="GO:0004222">
    <property type="term" value="F:metalloendopeptidase activity"/>
    <property type="evidence" value="ECO:0007669"/>
    <property type="project" value="InterPro"/>
</dbReference>
<evidence type="ECO:0000256" key="3">
    <source>
        <dbReference type="ARBA" id="ARBA00022801"/>
    </source>
</evidence>
<evidence type="ECO:0000256" key="4">
    <source>
        <dbReference type="ARBA" id="ARBA00022833"/>
    </source>
</evidence>
<dbReference type="InterPro" id="IPR001333">
    <property type="entry name" value="Peptidase_M32_Taq"/>
</dbReference>
<proteinExistence type="inferred from homology"/>
<dbReference type="EMBL" id="SLVV01000007">
    <property type="protein sequence ID" value="TCN24628.1"/>
    <property type="molecule type" value="Genomic_DNA"/>
</dbReference>
<dbReference type="CDD" id="cd09607">
    <property type="entry name" value="M3B_PepF"/>
    <property type="match status" value="1"/>
</dbReference>
<dbReference type="GO" id="GO:0046872">
    <property type="term" value="F:metal ion binding"/>
    <property type="evidence" value="ECO:0007669"/>
    <property type="project" value="UniProtKB-UniRule"/>
</dbReference>
<reference evidence="9 10" key="1">
    <citation type="journal article" date="2015" name="Stand. Genomic Sci.">
        <title>Genomic Encyclopedia of Bacterial and Archaeal Type Strains, Phase III: the genomes of soil and plant-associated and newly described type strains.</title>
        <authorList>
            <person name="Whitman W.B."/>
            <person name="Woyke T."/>
            <person name="Klenk H.P."/>
            <person name="Zhou Y."/>
            <person name="Lilburn T.G."/>
            <person name="Beck B.J."/>
            <person name="De Vos P."/>
            <person name="Vandamme P."/>
            <person name="Eisen J.A."/>
            <person name="Garrity G."/>
            <person name="Hugenholtz P."/>
            <person name="Kyrpides N.C."/>
        </authorList>
    </citation>
    <scope>NUCLEOTIDE SEQUENCE [LARGE SCALE GENOMIC DNA]</scope>
    <source>
        <strain evidence="9 10">CV53</strain>
    </source>
</reference>
<dbReference type="InterPro" id="IPR034006">
    <property type="entry name" value="M3B_PepF_2"/>
</dbReference>
<comment type="caution">
    <text evidence="9">The sequence shown here is derived from an EMBL/GenBank/DDBJ whole genome shotgun (WGS) entry which is preliminary data.</text>
</comment>
<evidence type="ECO:0000256" key="2">
    <source>
        <dbReference type="ARBA" id="ARBA00022723"/>
    </source>
</evidence>
<organism evidence="9 10">
    <name type="scientific">Mesobacillus foraminis</name>
    <dbReference type="NCBI Taxonomy" id="279826"/>
    <lineage>
        <taxon>Bacteria</taxon>
        <taxon>Bacillati</taxon>
        <taxon>Bacillota</taxon>
        <taxon>Bacilli</taxon>
        <taxon>Bacillales</taxon>
        <taxon>Bacillaceae</taxon>
        <taxon>Mesobacillus</taxon>
    </lineage>
</organism>
<keyword evidence="4 6" id="KW-0862">Zinc</keyword>
<dbReference type="PANTHER" id="PTHR34217:SF1">
    <property type="entry name" value="CARBOXYPEPTIDASE 1"/>
    <property type="match status" value="1"/>
</dbReference>
<evidence type="ECO:0000313" key="9">
    <source>
        <dbReference type="EMBL" id="TCN24628.1"/>
    </source>
</evidence>
<name>A0A4R2BCI9_9BACI</name>
<evidence type="ECO:0000259" key="7">
    <source>
        <dbReference type="Pfam" id="PF01432"/>
    </source>
</evidence>
<evidence type="ECO:0000256" key="5">
    <source>
        <dbReference type="ARBA" id="ARBA00023049"/>
    </source>
</evidence>
<dbReference type="Proteomes" id="UP000295689">
    <property type="component" value="Unassembled WGS sequence"/>
</dbReference>
<dbReference type="InterPro" id="IPR042088">
    <property type="entry name" value="OligoPept_F_C"/>
</dbReference>
<accession>A0A4R2BCI9</accession>
<dbReference type="GO" id="GO:0006508">
    <property type="term" value="P:proteolysis"/>
    <property type="evidence" value="ECO:0007669"/>
    <property type="project" value="UniProtKB-KW"/>
</dbReference>
<dbReference type="PANTHER" id="PTHR34217">
    <property type="entry name" value="METAL-DEPENDENT CARBOXYPEPTIDASE"/>
    <property type="match status" value="1"/>
</dbReference>
<dbReference type="Gene3D" id="1.20.140.70">
    <property type="entry name" value="Oligopeptidase f, N-terminal domain"/>
    <property type="match status" value="1"/>
</dbReference>
<dbReference type="AlphaFoldDB" id="A0A4R2BCI9"/>
<keyword evidence="2 6" id="KW-0479">Metal-binding</keyword>